<evidence type="ECO:0000256" key="2">
    <source>
        <dbReference type="SAM" id="SignalP"/>
    </source>
</evidence>
<feature type="region of interest" description="Disordered" evidence="1">
    <location>
        <begin position="957"/>
        <end position="983"/>
    </location>
</feature>
<dbReference type="Pfam" id="PF06985">
    <property type="entry name" value="HET"/>
    <property type="match status" value="1"/>
</dbReference>
<feature type="region of interest" description="Disordered" evidence="1">
    <location>
        <begin position="1124"/>
        <end position="1169"/>
    </location>
</feature>
<feature type="region of interest" description="Disordered" evidence="1">
    <location>
        <begin position="1082"/>
        <end position="1104"/>
    </location>
</feature>
<accession>A0ABQ9RBL4</accession>
<feature type="compositionally biased region" description="Polar residues" evidence="1">
    <location>
        <begin position="1092"/>
        <end position="1104"/>
    </location>
</feature>
<dbReference type="InterPro" id="IPR010730">
    <property type="entry name" value="HET"/>
</dbReference>
<reference evidence="4 5" key="1">
    <citation type="submission" date="2016-10" db="EMBL/GenBank/DDBJ databases">
        <title>The genome sequence of Colletotrichum fioriniae PJ7.</title>
        <authorList>
            <person name="Baroncelli R."/>
        </authorList>
    </citation>
    <scope>NUCLEOTIDE SEQUENCE [LARGE SCALE GENOMIC DNA]</scope>
    <source>
        <strain evidence="4 5">Tom-12</strain>
    </source>
</reference>
<dbReference type="Proteomes" id="UP001227543">
    <property type="component" value="Unassembled WGS sequence"/>
</dbReference>
<feature type="domain" description="Heterokaryon incompatibility" evidence="3">
    <location>
        <begin position="592"/>
        <end position="738"/>
    </location>
</feature>
<evidence type="ECO:0000313" key="4">
    <source>
        <dbReference type="EMBL" id="KAK1500610.1"/>
    </source>
</evidence>
<dbReference type="SUPFAM" id="SSF63829">
    <property type="entry name" value="Calcium-dependent phosphotriesterase"/>
    <property type="match status" value="1"/>
</dbReference>
<evidence type="ECO:0000313" key="5">
    <source>
        <dbReference type="Proteomes" id="UP001227543"/>
    </source>
</evidence>
<evidence type="ECO:0000259" key="3">
    <source>
        <dbReference type="Pfam" id="PF06985"/>
    </source>
</evidence>
<comment type="caution">
    <text evidence="4">The sequence shown here is derived from an EMBL/GenBank/DDBJ whole genome shotgun (WGS) entry which is preliminary data.</text>
</comment>
<keyword evidence="5" id="KW-1185">Reference proteome</keyword>
<organism evidence="4 5">
    <name type="scientific">Colletotrichum tamarilloi</name>
    <dbReference type="NCBI Taxonomy" id="1209934"/>
    <lineage>
        <taxon>Eukaryota</taxon>
        <taxon>Fungi</taxon>
        <taxon>Dikarya</taxon>
        <taxon>Ascomycota</taxon>
        <taxon>Pezizomycotina</taxon>
        <taxon>Sordariomycetes</taxon>
        <taxon>Hypocreomycetidae</taxon>
        <taxon>Glomerellales</taxon>
        <taxon>Glomerellaceae</taxon>
        <taxon>Colletotrichum</taxon>
        <taxon>Colletotrichum acutatum species complex</taxon>
    </lineage>
</organism>
<dbReference type="PANTHER" id="PTHR33112:SF16">
    <property type="entry name" value="HETEROKARYON INCOMPATIBILITY DOMAIN-CONTAINING PROTEIN"/>
    <property type="match status" value="1"/>
</dbReference>
<dbReference type="InterPro" id="IPR054550">
    <property type="entry name" value="Mala_s_1-like"/>
</dbReference>
<feature type="signal peptide" evidence="2">
    <location>
        <begin position="1"/>
        <end position="23"/>
    </location>
</feature>
<name>A0ABQ9RBL4_9PEZI</name>
<proteinExistence type="predicted"/>
<feature type="chain" id="PRO_5045914693" description="Heterokaryon incompatibility domain-containing protein" evidence="2">
    <location>
        <begin position="24"/>
        <end position="1546"/>
    </location>
</feature>
<protein>
    <recommendedName>
        <fullName evidence="3">Heterokaryon incompatibility domain-containing protein</fullName>
    </recommendedName>
</protein>
<dbReference type="GeneID" id="85406810"/>
<gene>
    <name evidence="4" type="ORF">CTAM01_06545</name>
</gene>
<sequence>MRSFKHVAVALSFLLCMISQAESSPKPARQCPPLKKGSFVVQQYQLYPENADWDVNNCIVYFGVVVYDPYKDTVLDILTFDGITHNPALHIGGVQVDTRTKLVSIVVDAAAPFNTGGKDVSGDNFIIKYDPAKKQVLWNKNITAVTRGAYGGFQDIEHDTHGNTYVVGSFPGTIMKVDRQGSAVVPWYLPVKIDHTKMGFSGLAATGNILLSNNNEDAQIYRFDMKADKGAPVLVPRSPNVTLAGTDAIYLPPRYGGKVLLIAENTKGVTVLRSNDGSWKSAEHLGTVPNNSTDAQGGIVTAPVQVGDSLFMVEEFFADAPVAGSTSGNRTSFPMVDITSQVEDLLKKLLVIHAEADIPHRNRGDRHDARWNKIVFETSLTDLLTAQQKTCAFIDWILDGECIARPDVGECVDNISGEVYQMDLEELEQFHGQIDKDPDYRLPSIRHAVQGRSDGYVDYVLVAETNPPFRIGGDHTPDVLTIEFFGLWDPRTKLVSYRTVKGLQICTPHDNPAARDFWTRPIQNDPACCLPAVKSWLADCEDKHERCRELKTQSGPSALRPIRLIYIDYNSRAGSYSLRLQDTANLNPLPRFAALSYCWGGNQTVKCETATLEAFTKDISFEKLPRTIQDAVKVCSQLGVEYVWVDALCIIQNEGNDEKILEIAKMPYIYGQASFTIMASRAKTAWEGFLQNRECFKESDQAFLLSWQSEKGELGSITLVEMEAGPEPIDERGWTFQERLLSVRIVEFGSRQTRWSCQEPIPSITGNDTLYGLDVGEGATDGWGKIAEPNDLRQDSFNWGYCSKTPSPWGALVDIYTSRTLSFNTDRALAMSGVAERFAVLTGDEYAAGLWKRSIRDELLWRVEQDERRNRAAAYQGPSWSWFAVNSSVRAYVALGDGWEIPTFEGDVTDATEVYHAEVISISAEPVNKKAPYGDVRGDSGRLRLHGRLAAATIINHPTGDSRDDPENVFDIASPPSSQGVLDSGTKLMSTRNISCHLDCLDEVDVKSAGSGGYMALEIKRVRGYSADWTILGLLLQPVKMNGGSSLNGVPAYKRIGIPMEQNEKLKTLTLAKILERLNLKDTRHPGEDESQNQGDQIRGNPTTVRHWIETSVRNGMNDSAPLAFMGPFGGDGAAPASIPAGRAPSSQTPTPPRPSLRPSSPSQLRPGTFPILLGRVEFSLIKLSELSGLMPQHPIYNSISSDDTAIPSATFFPPSGRPVQNPMVAALSSGQQAPLKARLQMDKNRRASVVKMTSREKLLKSSSPLIPSALRSVKFPPPSLESTTDESSSDELIITNRGHLSSQVHQTQSSIRMNIDSSFSLLAPPMSPNELFNAFSSMNTFAANNPPPSLPPNDLLATPGPAWNLDLLQSPQLGHILPPPAEIAVRVGNARTLAHNGYRGPFDIGRLTCLIDSYTGEPNPIAETRPDAHGNMVTYDIHTNEAILDVEPCETGTAQWGRKGEFTGFVEDIKDPRFKPNAKDAWMGARLGEGTQSVMAHDYDVPAAIPNTGPTPSWVKEANDILGVPNEDDEDQPGLFEYCDLNFDE</sequence>
<feature type="compositionally biased region" description="Low complexity" evidence="1">
    <location>
        <begin position="1157"/>
        <end position="1167"/>
    </location>
</feature>
<dbReference type="EMBL" id="MLFU01000018">
    <property type="protein sequence ID" value="KAK1500610.1"/>
    <property type="molecule type" value="Genomic_DNA"/>
</dbReference>
<dbReference type="RefSeq" id="XP_060382831.1">
    <property type="nucleotide sequence ID" value="XM_060522572.1"/>
</dbReference>
<dbReference type="PANTHER" id="PTHR33112">
    <property type="entry name" value="DOMAIN PROTEIN, PUTATIVE-RELATED"/>
    <property type="match status" value="1"/>
</dbReference>
<keyword evidence="2" id="KW-0732">Signal</keyword>
<dbReference type="CDD" id="cd12811">
    <property type="entry name" value="MALA"/>
    <property type="match status" value="1"/>
</dbReference>
<evidence type="ECO:0000256" key="1">
    <source>
        <dbReference type="SAM" id="MobiDB-lite"/>
    </source>
</evidence>